<reference evidence="1 2" key="1">
    <citation type="journal article" date="2007" name="Genome Biol.">
        <title>Genome analysis and genome-wide proteomics of Thermococcus gammatolerans, the most radioresistant organism known amongst the Archaea.</title>
        <authorList>
            <person name="Zivanovic Y."/>
            <person name="Armengaud J."/>
            <person name="Lagorce A."/>
            <person name="Leplat C."/>
            <person name="Guerin P."/>
            <person name="Dutertre M."/>
            <person name="Anthouard V."/>
            <person name="Forterre P."/>
            <person name="Wincker P."/>
            <person name="Confalonieri F."/>
        </authorList>
    </citation>
    <scope>NUCLEOTIDE SEQUENCE [LARGE SCALE GENOMIC DNA]</scope>
    <source>
        <strain evidence="2">DSM 15229 / JCM 11827 / EJ3</strain>
    </source>
</reference>
<dbReference type="KEGG" id="tga:TGAM_0890"/>
<dbReference type="STRING" id="593117.TGAM_0890"/>
<dbReference type="HOGENOM" id="CLU_2534850_0_0_2"/>
<accession>C5A580</accession>
<dbReference type="eggNOG" id="arCOG07146">
    <property type="taxonomic scope" value="Archaea"/>
</dbReference>
<organism evidence="1 2">
    <name type="scientific">Thermococcus gammatolerans (strain DSM 15229 / JCM 11827 / EJ3)</name>
    <dbReference type="NCBI Taxonomy" id="593117"/>
    <lineage>
        <taxon>Archaea</taxon>
        <taxon>Methanobacteriati</taxon>
        <taxon>Methanobacteriota</taxon>
        <taxon>Thermococci</taxon>
        <taxon>Thermococcales</taxon>
        <taxon>Thermococcaceae</taxon>
        <taxon>Thermococcus</taxon>
    </lineage>
</organism>
<dbReference type="EMBL" id="CP001398">
    <property type="protein sequence ID" value="ACS33392.1"/>
    <property type="molecule type" value="Genomic_DNA"/>
</dbReference>
<dbReference type="AlphaFoldDB" id="C5A580"/>
<dbReference type="PaxDb" id="593117-TGAM_0890"/>
<dbReference type="Proteomes" id="UP000001488">
    <property type="component" value="Chromosome"/>
</dbReference>
<sequence length="83" mass="9496">MGQKIMVNGEVKQLPKVFNSEEELVEFLKEVVNKALKDPDYASKFNGGGKVVLTVDLNWNKCRRNRRGRISVPKSKRLLQLLP</sequence>
<gene>
    <name evidence="1" type="ordered locus">TGAM_0890</name>
</gene>
<evidence type="ECO:0000313" key="2">
    <source>
        <dbReference type="Proteomes" id="UP000001488"/>
    </source>
</evidence>
<proteinExistence type="predicted"/>
<protein>
    <submittedName>
        <fullName evidence="1">Uncharacterized protein</fullName>
    </submittedName>
</protein>
<keyword evidence="2" id="KW-1185">Reference proteome</keyword>
<name>C5A580_THEGJ</name>
<evidence type="ECO:0000313" key="1">
    <source>
        <dbReference type="EMBL" id="ACS33392.1"/>
    </source>
</evidence>